<dbReference type="InterPro" id="IPR052355">
    <property type="entry name" value="CENP-V-like"/>
</dbReference>
<keyword evidence="2" id="KW-0479">Metal-binding</keyword>
<proteinExistence type="inferred from homology"/>
<feature type="domain" description="CENP-V/GFA" evidence="4">
    <location>
        <begin position="6"/>
        <end position="123"/>
    </location>
</feature>
<dbReference type="Pfam" id="PF04828">
    <property type="entry name" value="GFA"/>
    <property type="match status" value="1"/>
</dbReference>
<accession>A0A6J5CW09</accession>
<evidence type="ECO:0000313" key="6">
    <source>
        <dbReference type="Proteomes" id="UP000494330"/>
    </source>
</evidence>
<reference evidence="5 6" key="1">
    <citation type="submission" date="2019-09" db="EMBL/GenBank/DDBJ databases">
        <authorList>
            <person name="Depoorter E."/>
        </authorList>
    </citation>
    <scope>NUCLEOTIDE SEQUENCE [LARGE SCALE GENOMIC DNA]</scope>
    <source>
        <strain evidence="5">LMG 30113</strain>
    </source>
</reference>
<dbReference type="PANTHER" id="PTHR28620">
    <property type="entry name" value="CENTROMERE PROTEIN V"/>
    <property type="match status" value="1"/>
</dbReference>
<evidence type="ECO:0000256" key="1">
    <source>
        <dbReference type="ARBA" id="ARBA00005495"/>
    </source>
</evidence>
<keyword evidence="3" id="KW-0862">Zinc</keyword>
<dbReference type="SUPFAM" id="SSF51316">
    <property type="entry name" value="Mss4-like"/>
    <property type="match status" value="1"/>
</dbReference>
<dbReference type="RefSeq" id="WP_034197765.1">
    <property type="nucleotide sequence ID" value="NZ_CABVQD010000002.1"/>
</dbReference>
<dbReference type="GO" id="GO:0016846">
    <property type="term" value="F:carbon-sulfur lyase activity"/>
    <property type="evidence" value="ECO:0007669"/>
    <property type="project" value="InterPro"/>
</dbReference>
<dbReference type="InterPro" id="IPR011057">
    <property type="entry name" value="Mss4-like_sf"/>
</dbReference>
<dbReference type="PANTHER" id="PTHR28620:SF1">
    <property type="entry name" value="CENP-V_GFA DOMAIN-CONTAINING PROTEIN"/>
    <property type="match status" value="1"/>
</dbReference>
<evidence type="ECO:0000256" key="2">
    <source>
        <dbReference type="ARBA" id="ARBA00022723"/>
    </source>
</evidence>
<evidence type="ECO:0000313" key="5">
    <source>
        <dbReference type="EMBL" id="VWB24327.1"/>
    </source>
</evidence>
<protein>
    <submittedName>
        <fullName evidence="5">Aldehyde-activating protein</fullName>
    </submittedName>
</protein>
<evidence type="ECO:0000256" key="3">
    <source>
        <dbReference type="ARBA" id="ARBA00022833"/>
    </source>
</evidence>
<dbReference type="GO" id="GO:0046872">
    <property type="term" value="F:metal ion binding"/>
    <property type="evidence" value="ECO:0007669"/>
    <property type="project" value="UniProtKB-KW"/>
</dbReference>
<sequence length="123" mass="13067">MSTTWFKKSCHGGAVRFEVRTAGAPAVRCNGGPYRRRDAPMNPTFTAAGLTIAEGEGALTCYRFSTRTVRHPFSGRCGSHPFHRIRKNGACRRVNLGCVGGLDPQALDATVADGASLSIVEGA</sequence>
<keyword evidence="6" id="KW-1185">Reference proteome</keyword>
<gene>
    <name evidence="5" type="ORF">BPA30113_00852</name>
</gene>
<dbReference type="Proteomes" id="UP000494330">
    <property type="component" value="Unassembled WGS sequence"/>
</dbReference>
<dbReference type="EMBL" id="CABVQD010000002">
    <property type="protein sequence ID" value="VWB24327.1"/>
    <property type="molecule type" value="Genomic_DNA"/>
</dbReference>
<evidence type="ECO:0000259" key="4">
    <source>
        <dbReference type="PROSITE" id="PS51891"/>
    </source>
</evidence>
<dbReference type="Gene3D" id="2.170.150.70">
    <property type="match status" value="1"/>
</dbReference>
<dbReference type="InterPro" id="IPR006913">
    <property type="entry name" value="CENP-V/GFA"/>
</dbReference>
<dbReference type="PROSITE" id="PS51891">
    <property type="entry name" value="CENP_V_GFA"/>
    <property type="match status" value="1"/>
</dbReference>
<name>A0A6J5CW09_9BURK</name>
<dbReference type="AlphaFoldDB" id="A0A6J5CW09"/>
<comment type="similarity">
    <text evidence="1">Belongs to the Gfa family.</text>
</comment>
<organism evidence="5 6">
    <name type="scientific">Burkholderia paludis</name>
    <dbReference type="NCBI Taxonomy" id="1506587"/>
    <lineage>
        <taxon>Bacteria</taxon>
        <taxon>Pseudomonadati</taxon>
        <taxon>Pseudomonadota</taxon>
        <taxon>Betaproteobacteria</taxon>
        <taxon>Burkholderiales</taxon>
        <taxon>Burkholderiaceae</taxon>
        <taxon>Burkholderia</taxon>
        <taxon>Burkholderia cepacia complex</taxon>
    </lineage>
</organism>